<dbReference type="InterPro" id="IPR014031">
    <property type="entry name" value="Ketoacyl_synth_C"/>
</dbReference>
<comment type="similarity">
    <text evidence="1">Belongs to the thiolase-like superfamily. Beta-ketoacyl-ACP synthases family.</text>
</comment>
<proteinExistence type="inferred from homology"/>
<dbReference type="EMBL" id="BARV01006386">
    <property type="protein sequence ID" value="GAI12178.1"/>
    <property type="molecule type" value="Genomic_DNA"/>
</dbReference>
<dbReference type="GO" id="GO:0006633">
    <property type="term" value="P:fatty acid biosynthetic process"/>
    <property type="evidence" value="ECO:0007669"/>
    <property type="project" value="TreeGrafter"/>
</dbReference>
<evidence type="ECO:0000313" key="4">
    <source>
        <dbReference type="EMBL" id="GAI12178.1"/>
    </source>
</evidence>
<organism evidence="4">
    <name type="scientific">marine sediment metagenome</name>
    <dbReference type="NCBI Taxonomy" id="412755"/>
    <lineage>
        <taxon>unclassified sequences</taxon>
        <taxon>metagenomes</taxon>
        <taxon>ecological metagenomes</taxon>
    </lineage>
</organism>
<evidence type="ECO:0000259" key="3">
    <source>
        <dbReference type="PROSITE" id="PS52004"/>
    </source>
</evidence>
<feature type="domain" description="Ketosynthase family 3 (KS3)" evidence="3">
    <location>
        <begin position="1"/>
        <end position="95"/>
    </location>
</feature>
<dbReference type="InterPro" id="IPR016039">
    <property type="entry name" value="Thiolase-like"/>
</dbReference>
<dbReference type="PROSITE" id="PS52004">
    <property type="entry name" value="KS3_2"/>
    <property type="match status" value="1"/>
</dbReference>
<gene>
    <name evidence="4" type="ORF">S06H3_13088</name>
</gene>
<dbReference type="AlphaFoldDB" id="X1KZM5"/>
<comment type="caution">
    <text evidence="4">The sequence shown here is derived from an EMBL/GenBank/DDBJ whole genome shotgun (WGS) entry which is preliminary data.</text>
</comment>
<dbReference type="PANTHER" id="PTHR11712">
    <property type="entry name" value="POLYKETIDE SYNTHASE-RELATED"/>
    <property type="match status" value="1"/>
</dbReference>
<dbReference type="InterPro" id="IPR020841">
    <property type="entry name" value="PKS_Beta-ketoAc_synthase_dom"/>
</dbReference>
<dbReference type="InterPro" id="IPR000794">
    <property type="entry name" value="Beta-ketoacyl_synthase"/>
</dbReference>
<evidence type="ECO:0000256" key="2">
    <source>
        <dbReference type="ARBA" id="ARBA00022679"/>
    </source>
</evidence>
<evidence type="ECO:0000256" key="1">
    <source>
        <dbReference type="ARBA" id="ARBA00008467"/>
    </source>
</evidence>
<dbReference type="Pfam" id="PF00109">
    <property type="entry name" value="ketoacyl-synt"/>
    <property type="match status" value="1"/>
</dbReference>
<dbReference type="GO" id="GO:0004315">
    <property type="term" value="F:3-oxoacyl-[acyl-carrier-protein] synthase activity"/>
    <property type="evidence" value="ECO:0007669"/>
    <property type="project" value="TreeGrafter"/>
</dbReference>
<dbReference type="InterPro" id="IPR014030">
    <property type="entry name" value="Ketoacyl_synth_N"/>
</dbReference>
<sequence length="95" mass="9935">MQAACRPFDAERDGFVLGEGAAVMVIEDASYAVERGAPILAEIVGYSSTSDAFHLTQPSPDGEGAARALRLALERADLSPSDIDYINAHGAATLL</sequence>
<name>X1KZM5_9ZZZZ</name>
<dbReference type="GO" id="GO:0005829">
    <property type="term" value="C:cytosol"/>
    <property type="evidence" value="ECO:0007669"/>
    <property type="project" value="TreeGrafter"/>
</dbReference>
<accession>X1KZM5</accession>
<protein>
    <recommendedName>
        <fullName evidence="3">Ketosynthase family 3 (KS3) domain-containing protein</fullName>
    </recommendedName>
</protein>
<dbReference type="Gene3D" id="3.40.47.10">
    <property type="match status" value="1"/>
</dbReference>
<reference evidence="4" key="1">
    <citation type="journal article" date="2014" name="Front. Microbiol.">
        <title>High frequency of phylogenetically diverse reductive dehalogenase-homologous genes in deep subseafloor sedimentary metagenomes.</title>
        <authorList>
            <person name="Kawai M."/>
            <person name="Futagami T."/>
            <person name="Toyoda A."/>
            <person name="Takaki Y."/>
            <person name="Nishi S."/>
            <person name="Hori S."/>
            <person name="Arai W."/>
            <person name="Tsubouchi T."/>
            <person name="Morono Y."/>
            <person name="Uchiyama I."/>
            <person name="Ito T."/>
            <person name="Fujiyama A."/>
            <person name="Inagaki F."/>
            <person name="Takami H."/>
        </authorList>
    </citation>
    <scope>NUCLEOTIDE SEQUENCE</scope>
    <source>
        <strain evidence="4">Expedition CK06-06</strain>
    </source>
</reference>
<dbReference type="PANTHER" id="PTHR11712:SF336">
    <property type="entry name" value="3-OXOACYL-[ACYL-CARRIER-PROTEIN] SYNTHASE, MITOCHONDRIAL"/>
    <property type="match status" value="1"/>
</dbReference>
<dbReference type="SUPFAM" id="SSF53901">
    <property type="entry name" value="Thiolase-like"/>
    <property type="match status" value="1"/>
</dbReference>
<keyword evidence="2" id="KW-0808">Transferase</keyword>
<feature type="non-terminal residue" evidence="4">
    <location>
        <position position="95"/>
    </location>
</feature>
<dbReference type="Pfam" id="PF02801">
    <property type="entry name" value="Ketoacyl-synt_C"/>
    <property type="match status" value="1"/>
</dbReference>